<name>A0A1G8HHU1_9BACI</name>
<reference evidence="1 2" key="1">
    <citation type="submission" date="2016-10" db="EMBL/GenBank/DDBJ databases">
        <authorList>
            <person name="de Groot N.N."/>
        </authorList>
    </citation>
    <scope>NUCLEOTIDE SEQUENCE [LARGE SCALE GENOMIC DNA]</scope>
    <source>
        <strain evidence="1 2">DSM 21632</strain>
    </source>
</reference>
<organism evidence="1 2">
    <name type="scientific">Alteribacillus persepolensis</name>
    <dbReference type="NCBI Taxonomy" id="568899"/>
    <lineage>
        <taxon>Bacteria</taxon>
        <taxon>Bacillati</taxon>
        <taxon>Bacillota</taxon>
        <taxon>Bacilli</taxon>
        <taxon>Bacillales</taxon>
        <taxon>Bacillaceae</taxon>
        <taxon>Alteribacillus</taxon>
    </lineage>
</organism>
<dbReference type="AlphaFoldDB" id="A0A1G8HHU1"/>
<evidence type="ECO:0000313" key="2">
    <source>
        <dbReference type="Proteomes" id="UP000199163"/>
    </source>
</evidence>
<sequence length="47" mass="5160">MLIPAQRESRLLRVISGIHSEHASQSLLLNKVGRSGLQPLPVEEKGN</sequence>
<dbReference type="STRING" id="568899.SAMN05192534_12017"/>
<dbReference type="Proteomes" id="UP000199163">
    <property type="component" value="Unassembled WGS sequence"/>
</dbReference>
<keyword evidence="2" id="KW-1185">Reference proteome</keyword>
<proteinExistence type="predicted"/>
<protein>
    <submittedName>
        <fullName evidence="1">Uncharacterized protein</fullName>
    </submittedName>
</protein>
<gene>
    <name evidence="1" type="ORF">SAMN05192534_12017</name>
</gene>
<evidence type="ECO:0000313" key="1">
    <source>
        <dbReference type="EMBL" id="SDI06226.1"/>
    </source>
</evidence>
<accession>A0A1G8HHU1</accession>
<dbReference type="EMBL" id="FNDK01000020">
    <property type="protein sequence ID" value="SDI06226.1"/>
    <property type="molecule type" value="Genomic_DNA"/>
</dbReference>